<gene>
    <name evidence="2" type="ORF">BEN30_16075</name>
</gene>
<evidence type="ECO:0000313" key="2">
    <source>
        <dbReference type="EMBL" id="OEJ64754.1"/>
    </source>
</evidence>
<keyword evidence="1" id="KW-0812">Transmembrane</keyword>
<feature type="transmembrane region" description="Helical" evidence="1">
    <location>
        <begin position="15"/>
        <end position="34"/>
    </location>
</feature>
<dbReference type="RefSeq" id="WP_069959098.1">
    <property type="nucleotide sequence ID" value="NZ_MCGG01000064.1"/>
</dbReference>
<feature type="transmembrane region" description="Helical" evidence="1">
    <location>
        <begin position="70"/>
        <end position="91"/>
    </location>
</feature>
<keyword evidence="3" id="KW-1185">Reference proteome</keyword>
<sequence>MATTDLKPASGRRDIILGIMAYLGTLCFIPLMVTDRDAFVLFHARQGVVLWGWTVVAGFSLFIPGIGGPIFVFSLIGVVGFSVAGIVSVVLRKTWKLPIIYKLSIAI</sequence>
<evidence type="ECO:0000313" key="3">
    <source>
        <dbReference type="Proteomes" id="UP000095347"/>
    </source>
</evidence>
<feature type="transmembrane region" description="Helical" evidence="1">
    <location>
        <begin position="46"/>
        <end position="64"/>
    </location>
</feature>
<accession>A0A1E5Q555</accession>
<dbReference type="AlphaFoldDB" id="A0A1E5Q555"/>
<keyword evidence="1" id="KW-1133">Transmembrane helix</keyword>
<name>A0A1E5Q555_9PROT</name>
<evidence type="ECO:0000256" key="1">
    <source>
        <dbReference type="SAM" id="Phobius"/>
    </source>
</evidence>
<organism evidence="2 3">
    <name type="scientific">Magnetovibrio blakemorei</name>
    <dbReference type="NCBI Taxonomy" id="28181"/>
    <lineage>
        <taxon>Bacteria</taxon>
        <taxon>Pseudomonadati</taxon>
        <taxon>Pseudomonadota</taxon>
        <taxon>Alphaproteobacteria</taxon>
        <taxon>Rhodospirillales</taxon>
        <taxon>Magnetovibrionaceae</taxon>
        <taxon>Magnetovibrio</taxon>
    </lineage>
</organism>
<evidence type="ECO:0008006" key="4">
    <source>
        <dbReference type="Google" id="ProtNLM"/>
    </source>
</evidence>
<comment type="caution">
    <text evidence="2">The sequence shown here is derived from an EMBL/GenBank/DDBJ whole genome shotgun (WGS) entry which is preliminary data.</text>
</comment>
<dbReference type="EMBL" id="MCGG01000064">
    <property type="protein sequence ID" value="OEJ64754.1"/>
    <property type="molecule type" value="Genomic_DNA"/>
</dbReference>
<reference evidence="3" key="1">
    <citation type="submission" date="2016-07" db="EMBL/GenBank/DDBJ databases">
        <authorList>
            <person name="Florea S."/>
            <person name="Webb J.S."/>
            <person name="Jaromczyk J."/>
            <person name="Schardl C.L."/>
        </authorList>
    </citation>
    <scope>NUCLEOTIDE SEQUENCE [LARGE SCALE GENOMIC DNA]</scope>
    <source>
        <strain evidence="3">MV-1</strain>
    </source>
</reference>
<keyword evidence="1" id="KW-0472">Membrane</keyword>
<proteinExistence type="predicted"/>
<dbReference type="OrthoDB" id="7357340at2"/>
<dbReference type="Proteomes" id="UP000095347">
    <property type="component" value="Unassembled WGS sequence"/>
</dbReference>
<protein>
    <recommendedName>
        <fullName evidence="4">Magnetosome protein MamF</fullName>
    </recommendedName>
</protein>